<reference evidence="2 3" key="1">
    <citation type="submission" date="2016-07" db="EMBL/GenBank/DDBJ databases">
        <title>Pervasive Adenine N6-methylation of Active Genes in Fungi.</title>
        <authorList>
            <consortium name="DOE Joint Genome Institute"/>
            <person name="Mondo S.J."/>
            <person name="Dannebaum R.O."/>
            <person name="Kuo R.C."/>
            <person name="Labutti K."/>
            <person name="Haridas S."/>
            <person name="Kuo A."/>
            <person name="Salamov A."/>
            <person name="Ahrendt S.R."/>
            <person name="Lipzen A."/>
            <person name="Sullivan W."/>
            <person name="Andreopoulos W.B."/>
            <person name="Clum A."/>
            <person name="Lindquist E."/>
            <person name="Daum C."/>
            <person name="Ramamoorthy G.K."/>
            <person name="Gryganskyi A."/>
            <person name="Culley D."/>
            <person name="Magnuson J.K."/>
            <person name="James T.Y."/>
            <person name="O'Malley M.A."/>
            <person name="Stajich J.E."/>
            <person name="Spatafora J.W."/>
            <person name="Visel A."/>
            <person name="Grigoriev I.V."/>
        </authorList>
    </citation>
    <scope>NUCLEOTIDE SEQUENCE [LARGE SCALE GENOMIC DNA]</scope>
    <source>
        <strain evidence="2 3">NRRL 1336</strain>
    </source>
</reference>
<dbReference type="EMBL" id="MCGE01000010">
    <property type="protein sequence ID" value="ORZ17092.1"/>
    <property type="molecule type" value="Genomic_DNA"/>
</dbReference>
<protein>
    <submittedName>
        <fullName evidence="2">Uncharacterized protein</fullName>
    </submittedName>
</protein>
<feature type="compositionally biased region" description="Polar residues" evidence="1">
    <location>
        <begin position="226"/>
        <end position="235"/>
    </location>
</feature>
<feature type="compositionally biased region" description="Acidic residues" evidence="1">
    <location>
        <begin position="210"/>
        <end position="221"/>
    </location>
</feature>
<evidence type="ECO:0000256" key="1">
    <source>
        <dbReference type="SAM" id="MobiDB-lite"/>
    </source>
</evidence>
<keyword evidence="3" id="KW-1185">Reference proteome</keyword>
<proteinExistence type="predicted"/>
<evidence type="ECO:0000313" key="3">
    <source>
        <dbReference type="Proteomes" id="UP000193560"/>
    </source>
</evidence>
<evidence type="ECO:0000313" key="2">
    <source>
        <dbReference type="EMBL" id="ORZ17092.1"/>
    </source>
</evidence>
<comment type="caution">
    <text evidence="2">The sequence shown here is derived from an EMBL/GenBank/DDBJ whole genome shotgun (WGS) entry which is preliminary data.</text>
</comment>
<name>A0A1X2II94_9FUNG</name>
<dbReference type="AlphaFoldDB" id="A0A1X2II94"/>
<feature type="region of interest" description="Disordered" evidence="1">
    <location>
        <begin position="210"/>
        <end position="235"/>
    </location>
</feature>
<accession>A0A1X2II94</accession>
<gene>
    <name evidence="2" type="ORF">BCR42DRAFT_437166</name>
</gene>
<dbReference type="Proteomes" id="UP000193560">
    <property type="component" value="Unassembled WGS sequence"/>
</dbReference>
<organism evidence="2 3">
    <name type="scientific">Absidia repens</name>
    <dbReference type="NCBI Taxonomy" id="90262"/>
    <lineage>
        <taxon>Eukaryota</taxon>
        <taxon>Fungi</taxon>
        <taxon>Fungi incertae sedis</taxon>
        <taxon>Mucoromycota</taxon>
        <taxon>Mucoromycotina</taxon>
        <taxon>Mucoromycetes</taxon>
        <taxon>Mucorales</taxon>
        <taxon>Cunninghamellaceae</taxon>
        <taxon>Absidia</taxon>
    </lineage>
</organism>
<sequence length="275" mass="31217">MQRNSEVFKLPHNRKPPLITFKRSKKTHNTTIIQKPIIGNASTTIWPANDTVLTQPTSSPTFEKNHTEFPGDNNTDFQVEFRKATSIPHSANNNSSKDRKTPAINTTTTSICTQPLDIRKRKRNLVSQLRYANGEIKDVNETNSGLDFTSFFLDSEENNIYGDQMNPTLATTTNNSNQHIPSIDIPTDFQDYHEQMEKVISELMVSEFGQDELEKEEEEEASSSSPPTLHQSYVPENNIKAPITYSRRNNNNQQAAAFDGIDMEQLIKYILYGDS</sequence>